<proteinExistence type="predicted"/>
<protein>
    <submittedName>
        <fullName evidence="1">Uncharacterized protein</fullName>
    </submittedName>
</protein>
<organism evidence="1">
    <name type="scientific">viral metagenome</name>
    <dbReference type="NCBI Taxonomy" id="1070528"/>
    <lineage>
        <taxon>unclassified sequences</taxon>
        <taxon>metagenomes</taxon>
        <taxon>organismal metagenomes</taxon>
    </lineage>
</organism>
<accession>A0A6M3LF15</accession>
<dbReference type="AlphaFoldDB" id="A0A6M3LF15"/>
<dbReference type="EMBL" id="MT143010">
    <property type="protein sequence ID" value="QJA91741.1"/>
    <property type="molecule type" value="Genomic_DNA"/>
</dbReference>
<name>A0A6M3LF15_9ZZZZ</name>
<evidence type="ECO:0000313" key="1">
    <source>
        <dbReference type="EMBL" id="QJA91741.1"/>
    </source>
</evidence>
<sequence>MNEQLVLIPCQHYFPIPEDPVGAEDVEVKCKWCSETKQLKTLRGLELGFERKHRWRGKVMYAGRTIDELGRLTSRR</sequence>
<reference evidence="1" key="1">
    <citation type="submission" date="2020-03" db="EMBL/GenBank/DDBJ databases">
        <title>The deep terrestrial virosphere.</title>
        <authorList>
            <person name="Holmfeldt K."/>
            <person name="Nilsson E."/>
            <person name="Simone D."/>
            <person name="Lopez-Fernandez M."/>
            <person name="Wu X."/>
            <person name="de Brujin I."/>
            <person name="Lundin D."/>
            <person name="Andersson A."/>
            <person name="Bertilsson S."/>
            <person name="Dopson M."/>
        </authorList>
    </citation>
    <scope>NUCLEOTIDE SEQUENCE</scope>
    <source>
        <strain evidence="1">MM415B03263</strain>
    </source>
</reference>
<gene>
    <name evidence="1" type="ORF">MM415B03263_0010</name>
</gene>